<evidence type="ECO:0000256" key="11">
    <source>
        <dbReference type="ARBA" id="ARBA00023242"/>
    </source>
</evidence>
<dbReference type="Proteomes" id="UP001064489">
    <property type="component" value="Chromosome 11"/>
</dbReference>
<keyword evidence="9 16" id="KW-0238">DNA-binding</keyword>
<dbReference type="EC" id="3.6.4.12" evidence="3"/>
<evidence type="ECO:0000256" key="14">
    <source>
        <dbReference type="ARBA" id="ARBA00047995"/>
    </source>
</evidence>
<keyword evidence="6" id="KW-0378">Hydrolase</keyword>
<dbReference type="Gene3D" id="3.40.50.300">
    <property type="entry name" value="P-loop containing nucleotide triphosphate hydrolases"/>
    <property type="match status" value="1"/>
</dbReference>
<keyword evidence="12" id="KW-0469">Meiosis</keyword>
<dbReference type="PANTHER" id="PTHR11630:SF47">
    <property type="entry name" value="DNA HELICASE MCM8"/>
    <property type="match status" value="1"/>
</dbReference>
<feature type="domain" description="MCM C-terminal AAA(+) ATPase" evidence="17">
    <location>
        <begin position="365"/>
        <end position="520"/>
    </location>
</feature>
<reference evidence="18" key="1">
    <citation type="journal article" date="2022" name="Plant J.">
        <title>Strategies of tolerance reflected in two North American maple genomes.</title>
        <authorList>
            <person name="McEvoy S.L."/>
            <person name="Sezen U.U."/>
            <person name="Trouern-Trend A."/>
            <person name="McMahon S.M."/>
            <person name="Schaberg P.G."/>
            <person name="Yang J."/>
            <person name="Wegrzyn J.L."/>
            <person name="Swenson N.G."/>
        </authorList>
    </citation>
    <scope>NUCLEOTIDE SEQUENCE</scope>
    <source>
        <strain evidence="18">91603</strain>
    </source>
</reference>
<dbReference type="InterPro" id="IPR012340">
    <property type="entry name" value="NA-bd_OB-fold"/>
</dbReference>
<evidence type="ECO:0000256" key="2">
    <source>
        <dbReference type="ARBA" id="ARBA00008010"/>
    </source>
</evidence>
<keyword evidence="19" id="KW-1185">Reference proteome</keyword>
<dbReference type="InterPro" id="IPR056875">
    <property type="entry name" value="MCM8/REC_WHD"/>
</dbReference>
<evidence type="ECO:0000313" key="18">
    <source>
        <dbReference type="EMBL" id="KAI9154613.1"/>
    </source>
</evidence>
<dbReference type="PRINTS" id="PR01657">
    <property type="entry name" value="MCMFAMILY"/>
</dbReference>
<dbReference type="EMBL" id="JAJSOW010000108">
    <property type="protein sequence ID" value="KAI9154613.1"/>
    <property type="molecule type" value="Genomic_DNA"/>
</dbReference>
<evidence type="ECO:0000256" key="3">
    <source>
        <dbReference type="ARBA" id="ARBA00012551"/>
    </source>
</evidence>
<dbReference type="AlphaFoldDB" id="A0AAD5I8Q5"/>
<dbReference type="Gene3D" id="2.20.28.10">
    <property type="match status" value="1"/>
</dbReference>
<dbReference type="Pfam" id="PF25051">
    <property type="entry name" value="WHD_MCM8"/>
    <property type="match status" value="1"/>
</dbReference>
<evidence type="ECO:0000256" key="1">
    <source>
        <dbReference type="ARBA" id="ARBA00004123"/>
    </source>
</evidence>
<dbReference type="GO" id="GO:0003697">
    <property type="term" value="F:single-stranded DNA binding"/>
    <property type="evidence" value="ECO:0007669"/>
    <property type="project" value="TreeGrafter"/>
</dbReference>
<dbReference type="GO" id="GO:0005524">
    <property type="term" value="F:ATP binding"/>
    <property type="evidence" value="ECO:0007669"/>
    <property type="project" value="UniProtKB-KW"/>
</dbReference>
<dbReference type="InterPro" id="IPR027417">
    <property type="entry name" value="P-loop_NTPase"/>
</dbReference>
<dbReference type="GO" id="GO:0017116">
    <property type="term" value="F:single-stranded DNA helicase activity"/>
    <property type="evidence" value="ECO:0007669"/>
    <property type="project" value="TreeGrafter"/>
</dbReference>
<evidence type="ECO:0000259" key="17">
    <source>
        <dbReference type="PROSITE" id="PS50051"/>
    </source>
</evidence>
<dbReference type="FunFam" id="2.20.28.10:FF:000007">
    <property type="entry name" value="DNA helicase MCM8 isoform X1"/>
    <property type="match status" value="1"/>
</dbReference>
<evidence type="ECO:0000256" key="7">
    <source>
        <dbReference type="ARBA" id="ARBA00022806"/>
    </source>
</evidence>
<dbReference type="Pfam" id="PF17207">
    <property type="entry name" value="MCM_OB"/>
    <property type="match status" value="1"/>
</dbReference>
<dbReference type="InterPro" id="IPR001208">
    <property type="entry name" value="MCM_dom"/>
</dbReference>
<evidence type="ECO:0000256" key="13">
    <source>
        <dbReference type="ARBA" id="ARBA00042306"/>
    </source>
</evidence>
<dbReference type="InterPro" id="IPR033762">
    <property type="entry name" value="MCM_OB"/>
</dbReference>
<dbReference type="PANTHER" id="PTHR11630">
    <property type="entry name" value="DNA REPLICATION LICENSING FACTOR MCM FAMILY MEMBER"/>
    <property type="match status" value="1"/>
</dbReference>
<evidence type="ECO:0000256" key="12">
    <source>
        <dbReference type="ARBA" id="ARBA00023254"/>
    </source>
</evidence>
<keyword evidence="8 16" id="KW-0067">ATP-binding</keyword>
<sequence length="690" mass="76563">MYGTHGDSVKTRQVSVDTHDVGEILAVYFADNELSIDEDKLMLAVDLIRFFSAPPGLDLALQVKDDNGVFILPLDFQNFQKICDVEVFYATLEDKPRMALSCMSAAVHKVLLIQSENKLEDRAKINIRLHNYPESTIALKNLKAAYIDKLVSVRGTVVKASTVRPLVIQMSFECTKCKSNIPRIFTEGKFSPPMICTLHGCKSRTFTPIRSSAQKIDFQKIRLQELQKSEDHEEGRMPRTVECELSEDLVDACIPGDVVTVTGIIRVINNYMDIGGGKSKSKSQGFYYLYLEAVSVRNSKSQSTTEDLQDSNANARATELADLFSFSPRDLEFIVKFSEEYGSDTFRQIVQSICPSIYGHEFVKGDPGLGKSQLLQAAAAISPRGIYVCGNATTKAGLTVAVMKDSMTSDYAFEAGAMVLADSGLCCIDEFDKMSAEHQALLEAMEQQCVSVAKAGLVASLSARTSVLAAANPVGGHYNRAKTVNENLKMSAPLLSRFDLVFILLDKPDELLDKRVSDHIMMSKPAAEILQKFYLQLRDHNTSADSTPITARQLESLVRLAEARARLDLREEITAQDALDVVEIMKESLYDKYVDEHGFVDFGRSGGMSKQKEAKRFLSALNKQSELQQKDSFSISEIYSLADRIGLRVPDIDTFVDNLNTAGYLLKKGPKTYQVLSSSYSRSQPSRSRV</sequence>
<evidence type="ECO:0000313" key="19">
    <source>
        <dbReference type="Proteomes" id="UP001064489"/>
    </source>
</evidence>
<dbReference type="SMART" id="SM00350">
    <property type="entry name" value="MCM"/>
    <property type="match status" value="1"/>
</dbReference>
<dbReference type="SUPFAM" id="SSF50249">
    <property type="entry name" value="Nucleic acid-binding proteins"/>
    <property type="match status" value="1"/>
</dbReference>
<evidence type="ECO:0000256" key="8">
    <source>
        <dbReference type="ARBA" id="ARBA00022840"/>
    </source>
</evidence>
<evidence type="ECO:0000256" key="5">
    <source>
        <dbReference type="ARBA" id="ARBA00022763"/>
    </source>
</evidence>
<dbReference type="SUPFAM" id="SSF52540">
    <property type="entry name" value="P-loop containing nucleoside triphosphate hydrolases"/>
    <property type="match status" value="1"/>
</dbReference>
<evidence type="ECO:0000256" key="9">
    <source>
        <dbReference type="ARBA" id="ARBA00023125"/>
    </source>
</evidence>
<organism evidence="18 19">
    <name type="scientific">Acer negundo</name>
    <name type="common">Box elder</name>
    <dbReference type="NCBI Taxonomy" id="4023"/>
    <lineage>
        <taxon>Eukaryota</taxon>
        <taxon>Viridiplantae</taxon>
        <taxon>Streptophyta</taxon>
        <taxon>Embryophyta</taxon>
        <taxon>Tracheophyta</taxon>
        <taxon>Spermatophyta</taxon>
        <taxon>Magnoliopsida</taxon>
        <taxon>eudicotyledons</taxon>
        <taxon>Gunneridae</taxon>
        <taxon>Pentapetalae</taxon>
        <taxon>rosids</taxon>
        <taxon>malvids</taxon>
        <taxon>Sapindales</taxon>
        <taxon>Sapindaceae</taxon>
        <taxon>Hippocastanoideae</taxon>
        <taxon>Acereae</taxon>
        <taxon>Acer</taxon>
    </lineage>
</organism>
<keyword evidence="5" id="KW-0227">DNA damage</keyword>
<comment type="caution">
    <text evidence="18">The sequence shown here is derived from an EMBL/GenBank/DDBJ whole genome shotgun (WGS) entry which is preliminary data.</text>
</comment>
<dbReference type="GO" id="GO:0051321">
    <property type="term" value="P:meiotic cell cycle"/>
    <property type="evidence" value="ECO:0007669"/>
    <property type="project" value="UniProtKB-KW"/>
</dbReference>
<comment type="similarity">
    <text evidence="2 16">Belongs to the MCM family.</text>
</comment>
<gene>
    <name evidence="18" type="ORF">LWI28_028842</name>
</gene>
<evidence type="ECO:0000256" key="10">
    <source>
        <dbReference type="ARBA" id="ARBA00023204"/>
    </source>
</evidence>
<dbReference type="GO" id="GO:0000724">
    <property type="term" value="P:double-strand break repair via homologous recombination"/>
    <property type="evidence" value="ECO:0007669"/>
    <property type="project" value="UniProtKB-ARBA"/>
</dbReference>
<reference evidence="18" key="2">
    <citation type="submission" date="2023-02" db="EMBL/GenBank/DDBJ databases">
        <authorList>
            <person name="Swenson N.G."/>
            <person name="Wegrzyn J.L."/>
            <person name="Mcevoy S.L."/>
        </authorList>
    </citation>
    <scope>NUCLEOTIDE SEQUENCE</scope>
    <source>
        <strain evidence="18">91603</strain>
        <tissue evidence="18">Leaf</tissue>
    </source>
</reference>
<name>A0AAD5I8Q5_ACENE</name>
<evidence type="ECO:0000256" key="6">
    <source>
        <dbReference type="ARBA" id="ARBA00022801"/>
    </source>
</evidence>
<evidence type="ECO:0000256" key="15">
    <source>
        <dbReference type="ARBA" id="ARBA00069556"/>
    </source>
</evidence>
<protein>
    <recommendedName>
        <fullName evidence="15">Probable DNA helicase MCM8</fullName>
        <ecNumber evidence="3">3.6.4.12</ecNumber>
    </recommendedName>
    <alternativeName>
        <fullName evidence="13">Minichromosome maintenance 8</fullName>
    </alternativeName>
</protein>
<dbReference type="GO" id="GO:0016787">
    <property type="term" value="F:hydrolase activity"/>
    <property type="evidence" value="ECO:0007669"/>
    <property type="project" value="UniProtKB-KW"/>
</dbReference>
<keyword evidence="7" id="KW-0347">Helicase</keyword>
<comment type="subcellular location">
    <subcellularLocation>
        <location evidence="1">Nucleus</location>
    </subcellularLocation>
</comment>
<accession>A0AAD5I8Q5</accession>
<dbReference type="PROSITE" id="PS50051">
    <property type="entry name" value="MCM_2"/>
    <property type="match status" value="1"/>
</dbReference>
<evidence type="ECO:0000256" key="4">
    <source>
        <dbReference type="ARBA" id="ARBA00022741"/>
    </source>
</evidence>
<comment type="catalytic activity">
    <reaction evidence="14">
        <text>ATP + H2O = ADP + phosphate + H(+)</text>
        <dbReference type="Rhea" id="RHEA:13065"/>
        <dbReference type="ChEBI" id="CHEBI:15377"/>
        <dbReference type="ChEBI" id="CHEBI:15378"/>
        <dbReference type="ChEBI" id="CHEBI:30616"/>
        <dbReference type="ChEBI" id="CHEBI:43474"/>
        <dbReference type="ChEBI" id="CHEBI:456216"/>
        <dbReference type="EC" id="3.6.4.12"/>
    </reaction>
</comment>
<evidence type="ECO:0000256" key="16">
    <source>
        <dbReference type="RuleBase" id="RU004070"/>
    </source>
</evidence>
<dbReference type="CDD" id="cd22247">
    <property type="entry name" value="MCM8_WHD"/>
    <property type="match status" value="1"/>
</dbReference>
<proteinExistence type="inferred from homology"/>
<dbReference type="GO" id="GO:0042555">
    <property type="term" value="C:MCM complex"/>
    <property type="evidence" value="ECO:0007669"/>
    <property type="project" value="TreeGrafter"/>
</dbReference>
<keyword evidence="11" id="KW-0539">Nucleus</keyword>
<dbReference type="GO" id="GO:0005634">
    <property type="term" value="C:nucleus"/>
    <property type="evidence" value="ECO:0007669"/>
    <property type="project" value="UniProtKB-SubCell"/>
</dbReference>
<keyword evidence="4 16" id="KW-0547">Nucleotide-binding</keyword>
<dbReference type="Gene3D" id="2.40.50.140">
    <property type="entry name" value="Nucleic acid-binding proteins"/>
    <property type="match status" value="1"/>
</dbReference>
<dbReference type="InterPro" id="IPR031327">
    <property type="entry name" value="MCM"/>
</dbReference>
<keyword evidence="10" id="KW-0234">DNA repair</keyword>
<dbReference type="Pfam" id="PF00493">
    <property type="entry name" value="MCM"/>
    <property type="match status" value="1"/>
</dbReference>